<dbReference type="PANTHER" id="PTHR43820">
    <property type="entry name" value="HIGH-AFFINITY BRANCHED-CHAIN AMINO ACID TRANSPORT ATP-BINDING PROTEIN LIVF"/>
    <property type="match status" value="1"/>
</dbReference>
<dbReference type="GO" id="GO:0015658">
    <property type="term" value="F:branched-chain amino acid transmembrane transporter activity"/>
    <property type="evidence" value="ECO:0007669"/>
    <property type="project" value="TreeGrafter"/>
</dbReference>
<dbReference type="InterPro" id="IPR017871">
    <property type="entry name" value="ABC_transporter-like_CS"/>
</dbReference>
<dbReference type="SMART" id="SM00382">
    <property type="entry name" value="AAA"/>
    <property type="match status" value="1"/>
</dbReference>
<protein>
    <submittedName>
        <fullName evidence="7">ABC transporter ATP-binding protein</fullName>
    </submittedName>
</protein>
<dbReference type="PROSITE" id="PS50893">
    <property type="entry name" value="ABC_TRANSPORTER_2"/>
    <property type="match status" value="1"/>
</dbReference>
<dbReference type="InterPro" id="IPR052156">
    <property type="entry name" value="BCAA_Transport_ATP-bd_LivF"/>
</dbReference>
<keyword evidence="2" id="KW-0813">Transport</keyword>
<dbReference type="CDD" id="cd03224">
    <property type="entry name" value="ABC_TM1139_LivF_branched"/>
    <property type="match status" value="1"/>
</dbReference>
<accession>A0A918KQF3</accession>
<comment type="similarity">
    <text evidence="1">Belongs to the ABC transporter superfamily.</text>
</comment>
<dbReference type="GO" id="GO:0005524">
    <property type="term" value="F:ATP binding"/>
    <property type="evidence" value="ECO:0007669"/>
    <property type="project" value="UniProtKB-KW"/>
</dbReference>
<dbReference type="PANTHER" id="PTHR43820:SF4">
    <property type="entry name" value="HIGH-AFFINITY BRANCHED-CHAIN AMINO ACID TRANSPORT ATP-BINDING PROTEIN LIVF"/>
    <property type="match status" value="1"/>
</dbReference>
<dbReference type="PROSITE" id="PS00211">
    <property type="entry name" value="ABC_TRANSPORTER_1"/>
    <property type="match status" value="1"/>
</dbReference>
<dbReference type="Gene3D" id="3.40.50.300">
    <property type="entry name" value="P-loop containing nucleotide triphosphate hydrolases"/>
    <property type="match status" value="1"/>
</dbReference>
<dbReference type="InterPro" id="IPR003593">
    <property type="entry name" value="AAA+_ATPase"/>
</dbReference>
<dbReference type="Proteomes" id="UP000619244">
    <property type="component" value="Unassembled WGS sequence"/>
</dbReference>
<keyword evidence="5" id="KW-0029">Amino-acid transport</keyword>
<evidence type="ECO:0000313" key="8">
    <source>
        <dbReference type="Proteomes" id="UP000619244"/>
    </source>
</evidence>
<name>A0A918KQF3_9ACTN</name>
<evidence type="ECO:0000259" key="6">
    <source>
        <dbReference type="PROSITE" id="PS50893"/>
    </source>
</evidence>
<reference evidence="7" key="2">
    <citation type="submission" date="2020-09" db="EMBL/GenBank/DDBJ databases">
        <authorList>
            <person name="Sun Q."/>
            <person name="Ohkuma M."/>
        </authorList>
    </citation>
    <scope>NUCLEOTIDE SEQUENCE</scope>
    <source>
        <strain evidence="7">JCM 4790</strain>
    </source>
</reference>
<evidence type="ECO:0000256" key="3">
    <source>
        <dbReference type="ARBA" id="ARBA00022741"/>
    </source>
</evidence>
<dbReference type="InterPro" id="IPR003439">
    <property type="entry name" value="ABC_transporter-like_ATP-bd"/>
</dbReference>
<proteinExistence type="inferred from homology"/>
<evidence type="ECO:0000256" key="5">
    <source>
        <dbReference type="ARBA" id="ARBA00022970"/>
    </source>
</evidence>
<keyword evidence="4 7" id="KW-0067">ATP-binding</keyword>
<evidence type="ECO:0000256" key="2">
    <source>
        <dbReference type="ARBA" id="ARBA00022448"/>
    </source>
</evidence>
<dbReference type="SUPFAM" id="SSF52540">
    <property type="entry name" value="P-loop containing nucleoside triphosphate hydrolases"/>
    <property type="match status" value="1"/>
</dbReference>
<dbReference type="EMBL" id="BMVU01000010">
    <property type="protein sequence ID" value="GGX72468.1"/>
    <property type="molecule type" value="Genomic_DNA"/>
</dbReference>
<gene>
    <name evidence="7" type="ORF">GCM10010358_28610</name>
</gene>
<dbReference type="AlphaFoldDB" id="A0A918KQF3"/>
<dbReference type="GO" id="GO:0016887">
    <property type="term" value="F:ATP hydrolysis activity"/>
    <property type="evidence" value="ECO:0007669"/>
    <property type="project" value="InterPro"/>
</dbReference>
<evidence type="ECO:0000256" key="4">
    <source>
        <dbReference type="ARBA" id="ARBA00022840"/>
    </source>
</evidence>
<sequence length="268" mass="27582">MGGSGLCVRDLSVGYGPVRAVRGVSLEVPEGTVVAVLGGNGAGKSTLLRAVSGTLPFHGGAVTGGTVTLDGRRLDGLGPGRVVAAGVSQSPEGRRVFARMTVADNLRAGLLGARGGRPARAAALRRAHELFPVLAERGRQRAGLLSGGEQQMLAVARALMAAPKVLLLDEPSLGLAPLTARRIADTVREINEQGTSVLLVEQNAALALRLASRAYVLEVGEVTLSGPADELAASDEVRRRYLGVVDEDAAAAAPRPRGALPALSRWEG</sequence>
<comment type="caution">
    <text evidence="7">The sequence shown here is derived from an EMBL/GenBank/DDBJ whole genome shotgun (WGS) entry which is preliminary data.</text>
</comment>
<dbReference type="InterPro" id="IPR027417">
    <property type="entry name" value="P-loop_NTPase"/>
</dbReference>
<keyword evidence="3" id="KW-0547">Nucleotide-binding</keyword>
<evidence type="ECO:0000313" key="7">
    <source>
        <dbReference type="EMBL" id="GGX72468.1"/>
    </source>
</evidence>
<organism evidence="7 8">
    <name type="scientific">Streptomyces minutiscleroticus</name>
    <dbReference type="NCBI Taxonomy" id="68238"/>
    <lineage>
        <taxon>Bacteria</taxon>
        <taxon>Bacillati</taxon>
        <taxon>Actinomycetota</taxon>
        <taxon>Actinomycetes</taxon>
        <taxon>Kitasatosporales</taxon>
        <taxon>Streptomycetaceae</taxon>
        <taxon>Streptomyces</taxon>
    </lineage>
</organism>
<dbReference type="RefSeq" id="WP_190190606.1">
    <property type="nucleotide sequence ID" value="NZ_BMVU01000010.1"/>
</dbReference>
<evidence type="ECO:0000256" key="1">
    <source>
        <dbReference type="ARBA" id="ARBA00005417"/>
    </source>
</evidence>
<reference evidence="7" key="1">
    <citation type="journal article" date="2014" name="Int. J. Syst. Evol. Microbiol.">
        <title>Complete genome sequence of Corynebacterium casei LMG S-19264T (=DSM 44701T), isolated from a smear-ripened cheese.</title>
        <authorList>
            <consortium name="US DOE Joint Genome Institute (JGI-PGF)"/>
            <person name="Walter F."/>
            <person name="Albersmeier A."/>
            <person name="Kalinowski J."/>
            <person name="Ruckert C."/>
        </authorList>
    </citation>
    <scope>NUCLEOTIDE SEQUENCE</scope>
    <source>
        <strain evidence="7">JCM 4790</strain>
    </source>
</reference>
<dbReference type="Pfam" id="PF00005">
    <property type="entry name" value="ABC_tran"/>
    <property type="match status" value="1"/>
</dbReference>
<feature type="domain" description="ABC transporter" evidence="6">
    <location>
        <begin position="6"/>
        <end position="244"/>
    </location>
</feature>
<dbReference type="GO" id="GO:0015807">
    <property type="term" value="P:L-amino acid transport"/>
    <property type="evidence" value="ECO:0007669"/>
    <property type="project" value="TreeGrafter"/>
</dbReference>
<keyword evidence="8" id="KW-1185">Reference proteome</keyword>